<dbReference type="Proteomes" id="UP001596091">
    <property type="component" value="Unassembled WGS sequence"/>
</dbReference>
<organism evidence="4 5">
    <name type="scientific">Acidicapsa dinghuensis</name>
    <dbReference type="NCBI Taxonomy" id="2218256"/>
    <lineage>
        <taxon>Bacteria</taxon>
        <taxon>Pseudomonadati</taxon>
        <taxon>Acidobacteriota</taxon>
        <taxon>Terriglobia</taxon>
        <taxon>Terriglobales</taxon>
        <taxon>Acidobacteriaceae</taxon>
        <taxon>Acidicapsa</taxon>
    </lineage>
</organism>
<keyword evidence="4" id="KW-0378">Hydrolase</keyword>
<name>A0ABW1EGY2_9BACT</name>
<evidence type="ECO:0000256" key="2">
    <source>
        <dbReference type="SAM" id="SignalP"/>
    </source>
</evidence>
<proteinExistence type="predicted"/>
<keyword evidence="1" id="KW-1015">Disulfide bond</keyword>
<evidence type="ECO:0000313" key="4">
    <source>
        <dbReference type="EMBL" id="MFC5863531.1"/>
    </source>
</evidence>
<dbReference type="EMBL" id="JBHSPH010000005">
    <property type="protein sequence ID" value="MFC5863531.1"/>
    <property type="molecule type" value="Genomic_DNA"/>
</dbReference>
<dbReference type="InterPro" id="IPR001254">
    <property type="entry name" value="Trypsin_dom"/>
</dbReference>
<dbReference type="PRINTS" id="PR00722">
    <property type="entry name" value="CHYMOTRYPSIN"/>
</dbReference>
<dbReference type="InterPro" id="IPR001314">
    <property type="entry name" value="Peptidase_S1A"/>
</dbReference>
<feature type="signal peptide" evidence="2">
    <location>
        <begin position="1"/>
        <end position="20"/>
    </location>
</feature>
<keyword evidence="2" id="KW-0732">Signal</keyword>
<protein>
    <submittedName>
        <fullName evidence="4">Trypsin-like serine protease</fullName>
        <ecNumber evidence="4">3.4.21.-</ecNumber>
    </submittedName>
</protein>
<feature type="domain" description="Peptidase S1" evidence="3">
    <location>
        <begin position="11"/>
        <end position="282"/>
    </location>
</feature>
<dbReference type="PROSITE" id="PS50240">
    <property type="entry name" value="TRYPSIN_DOM"/>
    <property type="match status" value="1"/>
</dbReference>
<dbReference type="GO" id="GO:0016787">
    <property type="term" value="F:hydrolase activity"/>
    <property type="evidence" value="ECO:0007669"/>
    <property type="project" value="UniProtKB-KW"/>
</dbReference>
<reference evidence="5" key="1">
    <citation type="journal article" date="2019" name="Int. J. Syst. Evol. Microbiol.">
        <title>The Global Catalogue of Microorganisms (GCM) 10K type strain sequencing project: providing services to taxonomists for standard genome sequencing and annotation.</title>
        <authorList>
            <consortium name="The Broad Institute Genomics Platform"/>
            <consortium name="The Broad Institute Genome Sequencing Center for Infectious Disease"/>
            <person name="Wu L."/>
            <person name="Ma J."/>
        </authorList>
    </citation>
    <scope>NUCLEOTIDE SEQUENCE [LARGE SCALE GENOMIC DNA]</scope>
    <source>
        <strain evidence="5">JCM 4087</strain>
    </source>
</reference>
<dbReference type="EC" id="3.4.21.-" evidence="4"/>
<dbReference type="InterPro" id="IPR043504">
    <property type="entry name" value="Peptidase_S1_PA_chymotrypsin"/>
</dbReference>
<evidence type="ECO:0000259" key="3">
    <source>
        <dbReference type="PROSITE" id="PS50240"/>
    </source>
</evidence>
<dbReference type="PANTHER" id="PTHR24250:SF50">
    <property type="entry name" value="PEPTIDASE S1 DOMAIN-CONTAINING PROTEIN"/>
    <property type="match status" value="1"/>
</dbReference>
<dbReference type="Pfam" id="PF00089">
    <property type="entry name" value="Trypsin"/>
    <property type="match status" value="1"/>
</dbReference>
<dbReference type="RefSeq" id="WP_263340307.1">
    <property type="nucleotide sequence ID" value="NZ_JAGSYH010000005.1"/>
</dbReference>
<evidence type="ECO:0000256" key="1">
    <source>
        <dbReference type="ARBA" id="ARBA00023157"/>
    </source>
</evidence>
<dbReference type="Gene3D" id="2.40.10.10">
    <property type="entry name" value="Trypsin-like serine proteases"/>
    <property type="match status" value="1"/>
</dbReference>
<evidence type="ECO:0000313" key="5">
    <source>
        <dbReference type="Proteomes" id="UP001596091"/>
    </source>
</evidence>
<dbReference type="SUPFAM" id="SSF50494">
    <property type="entry name" value="Trypsin-like serine proteases"/>
    <property type="match status" value="1"/>
</dbReference>
<sequence length="285" mass="31097">MKSSRYFLLALLGVAITAHAIVIRHDVPDAKYAVSGKDFPALVDLPGEGHGVLIAKQWVVTAAHATMDMQTTHNYVVINGKRREVSKIVRYPDYMAFSITWSKLFRDVKSVDAESWLARHASARASMHDIALLELTNPVEDVVPVALYRRLDEQGQVAKIYGKGATGNDLQGADPKAPTRGALRRAYNQVISTDNQLLVYRFDCGAKALPLEGVIGGGDSGGPVLLNDHGAWKLAGVAHGLDAQKADYFTMHSDTYRQGICGQDFSNARISFFASWIDSVIGNAR</sequence>
<feature type="chain" id="PRO_5046164299" evidence="2">
    <location>
        <begin position="21"/>
        <end position="285"/>
    </location>
</feature>
<dbReference type="SMART" id="SM00020">
    <property type="entry name" value="Tryp_SPc"/>
    <property type="match status" value="1"/>
</dbReference>
<dbReference type="PANTHER" id="PTHR24250">
    <property type="entry name" value="CHYMOTRYPSIN-RELATED"/>
    <property type="match status" value="1"/>
</dbReference>
<dbReference type="InterPro" id="IPR009003">
    <property type="entry name" value="Peptidase_S1_PA"/>
</dbReference>
<comment type="caution">
    <text evidence="4">The sequence shown here is derived from an EMBL/GenBank/DDBJ whole genome shotgun (WGS) entry which is preliminary data.</text>
</comment>
<gene>
    <name evidence="4" type="ORF">ACFPT7_14590</name>
</gene>
<accession>A0ABW1EGY2</accession>
<keyword evidence="5" id="KW-1185">Reference proteome</keyword>